<feature type="signal peptide" evidence="1">
    <location>
        <begin position="1"/>
        <end position="22"/>
    </location>
</feature>
<dbReference type="Proteomes" id="UP001057498">
    <property type="component" value="Chromosome"/>
</dbReference>
<evidence type="ECO:0000313" key="2">
    <source>
        <dbReference type="EMBL" id="BDI05938.1"/>
    </source>
</evidence>
<evidence type="ECO:0000256" key="1">
    <source>
        <dbReference type="SAM" id="SignalP"/>
    </source>
</evidence>
<name>A0ABN6PPI9_9BURK</name>
<organism evidence="2 3">
    <name type="scientific">Sphaerotilus microaerophilus</name>
    <dbReference type="NCBI Taxonomy" id="2914710"/>
    <lineage>
        <taxon>Bacteria</taxon>
        <taxon>Pseudomonadati</taxon>
        <taxon>Pseudomonadota</taxon>
        <taxon>Betaproteobacteria</taxon>
        <taxon>Burkholderiales</taxon>
        <taxon>Sphaerotilaceae</taxon>
        <taxon>Sphaerotilus</taxon>
    </lineage>
</organism>
<gene>
    <name evidence="2" type="ORF">CATMQ487_29080</name>
</gene>
<reference evidence="2" key="1">
    <citation type="submission" date="2022-04" db="EMBL/GenBank/DDBJ databases">
        <title>Whole genome sequence of Sphaerotilus sp. FB-5.</title>
        <authorList>
            <person name="Takeda M."/>
            <person name="Narihara S."/>
            <person name="Akimoto M."/>
            <person name="Akimoto R."/>
            <person name="Nishiyashiki S."/>
            <person name="Murakami T."/>
        </authorList>
    </citation>
    <scope>NUCLEOTIDE SEQUENCE</scope>
    <source>
        <strain evidence="2">FB-5</strain>
    </source>
</reference>
<keyword evidence="3" id="KW-1185">Reference proteome</keyword>
<proteinExistence type="predicted"/>
<feature type="chain" id="PRO_5046137294" evidence="1">
    <location>
        <begin position="23"/>
        <end position="434"/>
    </location>
</feature>
<accession>A0ABN6PPI9</accession>
<keyword evidence="1" id="KW-0732">Signal</keyword>
<sequence>MAMALHALPVAALALAGTAAFAQASQPAPEPMPTPSPWTFDTELRALRTWRGGNTAGPLAEALRLQPGLTAAPASSSGLELHSRARWRGLSADALLAHEHTDGGPGESTARFNELEWSCEAAGWAWNVGKKIVGWDVGQGFRPNDVVQQEQRRSLLASTPEGRPLLQAERFGADDALSLVWVNPHRLNAALEQQRRAEESALAARWYRRDGALDWHGTARLGRRTGASLGVAFAWVAGDEVELHASARRLQRHYGWALADGTGGAPVAANPWQLGTQGAASQWLLGASWTGARQISLLAEAWHDGSAPSRRQWRDWQARNTALASVGTQLGLPDGLRIATAGNLAWQTTPFDGASLQRDNLYIRLAWQPEGWQASLDGLYHPADHGRVVTAGLQWQGDRWRLNAAWRHVGGPATSVLAQLPTRTQAVLAATRSF</sequence>
<dbReference type="EMBL" id="AP025730">
    <property type="protein sequence ID" value="BDI05938.1"/>
    <property type="molecule type" value="Genomic_DNA"/>
</dbReference>
<evidence type="ECO:0000313" key="3">
    <source>
        <dbReference type="Proteomes" id="UP001057498"/>
    </source>
</evidence>
<protein>
    <submittedName>
        <fullName evidence="2">Uncharacterized protein</fullName>
    </submittedName>
</protein>